<evidence type="ECO:0000313" key="5">
    <source>
        <dbReference type="EMBL" id="AOZ73384.1"/>
    </source>
</evidence>
<dbReference type="InterPro" id="IPR036086">
    <property type="entry name" value="ParB/Sulfiredoxin_sf"/>
</dbReference>
<dbReference type="Gene3D" id="3.90.1530.30">
    <property type="match status" value="1"/>
</dbReference>
<feature type="compositionally biased region" description="Low complexity" evidence="3">
    <location>
        <begin position="86"/>
        <end position="95"/>
    </location>
</feature>
<dbReference type="GO" id="GO:0045881">
    <property type="term" value="P:positive regulation of sporulation resulting in formation of a cellular spore"/>
    <property type="evidence" value="ECO:0007669"/>
    <property type="project" value="TreeGrafter"/>
</dbReference>
<name>A0A1D9MM65_9ACTO</name>
<dbReference type="SUPFAM" id="SSF110849">
    <property type="entry name" value="ParB/Sulfiredoxin"/>
    <property type="match status" value="2"/>
</dbReference>
<dbReference type="InterPro" id="IPR004437">
    <property type="entry name" value="ParB/RepB/Spo0J"/>
</dbReference>
<dbReference type="RefSeq" id="WP_071164847.1">
    <property type="nucleotide sequence ID" value="NZ_CP017812.1"/>
</dbReference>
<dbReference type="EMBL" id="CP017812">
    <property type="protein sequence ID" value="AOZ73384.1"/>
    <property type="molecule type" value="Genomic_DNA"/>
</dbReference>
<feature type="compositionally biased region" description="Low complexity" evidence="3">
    <location>
        <begin position="106"/>
        <end position="132"/>
    </location>
</feature>
<feature type="compositionally biased region" description="Basic and acidic residues" evidence="3">
    <location>
        <begin position="137"/>
        <end position="146"/>
    </location>
</feature>
<dbReference type="GO" id="GO:0005694">
    <property type="term" value="C:chromosome"/>
    <property type="evidence" value="ECO:0007669"/>
    <property type="project" value="TreeGrafter"/>
</dbReference>
<reference evidence="5 6" key="1">
    <citation type="submission" date="2016-10" db="EMBL/GenBank/DDBJ databases">
        <title>Actinomyces aegypiusis sp. nov., isolated from the Aegypius monachus in Qinghai Tibet Plateau China.</title>
        <authorList>
            <person name="Wang Y."/>
        </authorList>
    </citation>
    <scope>NUCLEOTIDE SEQUENCE [LARGE SCALE GENOMIC DNA]</scope>
    <source>
        <strain evidence="5 6">VUL4_3</strain>
    </source>
</reference>
<organism evidence="5 6">
    <name type="scientific">Boudabousia tangfeifanii</name>
    <dbReference type="NCBI Taxonomy" id="1912795"/>
    <lineage>
        <taxon>Bacteria</taxon>
        <taxon>Bacillati</taxon>
        <taxon>Actinomycetota</taxon>
        <taxon>Actinomycetes</taxon>
        <taxon>Actinomycetales</taxon>
        <taxon>Actinomycetaceae</taxon>
        <taxon>Boudabousia</taxon>
    </lineage>
</organism>
<keyword evidence="6" id="KW-1185">Reference proteome</keyword>
<dbReference type="NCBIfam" id="TIGR00180">
    <property type="entry name" value="parB_part"/>
    <property type="match status" value="1"/>
</dbReference>
<dbReference type="Proteomes" id="UP000176288">
    <property type="component" value="Chromosome"/>
</dbReference>
<dbReference type="KEGG" id="avu:BK816_08965"/>
<feature type="domain" description="ParB-like N-terminal" evidence="4">
    <location>
        <begin position="199"/>
        <end position="333"/>
    </location>
</feature>
<dbReference type="CDD" id="cd16393">
    <property type="entry name" value="SPO0J_N"/>
    <property type="match status" value="1"/>
</dbReference>
<proteinExistence type="inferred from homology"/>
<dbReference type="SUPFAM" id="SSF109709">
    <property type="entry name" value="KorB DNA-binding domain-like"/>
    <property type="match status" value="1"/>
</dbReference>
<dbReference type="GO" id="GO:0003677">
    <property type="term" value="F:DNA binding"/>
    <property type="evidence" value="ECO:0007669"/>
    <property type="project" value="InterPro"/>
</dbReference>
<evidence type="ECO:0000256" key="2">
    <source>
        <dbReference type="ARBA" id="ARBA00022829"/>
    </source>
</evidence>
<dbReference type="GO" id="GO:0007059">
    <property type="term" value="P:chromosome segregation"/>
    <property type="evidence" value="ECO:0007669"/>
    <property type="project" value="UniProtKB-KW"/>
</dbReference>
<gene>
    <name evidence="5" type="ORF">BK816_08965</name>
</gene>
<keyword evidence="2" id="KW-0159">Chromosome partition</keyword>
<dbReference type="Pfam" id="PF02195">
    <property type="entry name" value="ParB_N"/>
    <property type="match status" value="2"/>
</dbReference>
<evidence type="ECO:0000259" key="4">
    <source>
        <dbReference type="SMART" id="SM00470"/>
    </source>
</evidence>
<protein>
    <recommendedName>
        <fullName evidence="4">ParB-like N-terminal domain-containing protein</fullName>
    </recommendedName>
</protein>
<dbReference type="InterPro" id="IPR003115">
    <property type="entry name" value="ParB_N"/>
</dbReference>
<dbReference type="SMART" id="SM00470">
    <property type="entry name" value="ParB"/>
    <property type="match status" value="1"/>
</dbReference>
<dbReference type="FunFam" id="1.10.10.2830:FF:000001">
    <property type="entry name" value="Chromosome partitioning protein ParB"/>
    <property type="match status" value="1"/>
</dbReference>
<accession>A0A1D9MM65</accession>
<comment type="similarity">
    <text evidence="1">Belongs to the ParB family.</text>
</comment>
<evidence type="ECO:0000313" key="6">
    <source>
        <dbReference type="Proteomes" id="UP000176288"/>
    </source>
</evidence>
<dbReference type="Pfam" id="PF17762">
    <property type="entry name" value="HTH_ParB"/>
    <property type="match status" value="1"/>
</dbReference>
<sequence length="501" mass="53139">MVRKRTGLGRGLAALIPEAQTEEVKKPSSPLDVFFADDNVSRETISDSAEEGAEKSAATSSLSAASRALLSAPPKRRKTKSKAKADTQASAAATAKHSEGAEGEAAEQAGKASAQSLKKTATKSATKSAKGAQVKSSDAKATKSEKTGGTNTSATSNTSTAKQKSDAKDVASTSSLKSEVKETGSVADELAPIPGATFGEIPVWSIVANRVQPRTDFDPVELAELVDSIKEVGLLQPIVVRPLSQEVAQDLFAARLARAEAGVAEVEKTKAIGDLEALLSVEEVKTAGLPQYELVMGERRLRACRLAGLETVPAIVRHTEDENLLRDALLENLHRVELNPIEEASAYAQLMADFSCTQAQLAQKVARSRPQIANMLRLLKLPASVQRQLSAGELTTGHARALLGLRSGAAQANLADRIVKEGLSVRAVEKLVANGLDQEKSKKVTELPVVSEPVSTFVNEFSQKLDTKVKVQVGKTSSKLVIEAAGMEDLERVVRLLSKNL</sequence>
<dbReference type="Gene3D" id="1.10.10.2830">
    <property type="match status" value="1"/>
</dbReference>
<evidence type="ECO:0000256" key="1">
    <source>
        <dbReference type="ARBA" id="ARBA00006295"/>
    </source>
</evidence>
<dbReference type="PANTHER" id="PTHR33375:SF1">
    <property type="entry name" value="CHROMOSOME-PARTITIONING PROTEIN PARB-RELATED"/>
    <property type="match status" value="1"/>
</dbReference>
<dbReference type="InterPro" id="IPR041468">
    <property type="entry name" value="HTH_ParB/Spo0J"/>
</dbReference>
<dbReference type="InterPro" id="IPR050336">
    <property type="entry name" value="Chromosome_partition/occlusion"/>
</dbReference>
<dbReference type="AlphaFoldDB" id="A0A1D9MM65"/>
<evidence type="ECO:0000256" key="3">
    <source>
        <dbReference type="SAM" id="MobiDB-lite"/>
    </source>
</evidence>
<feature type="compositionally biased region" description="Low complexity" evidence="3">
    <location>
        <begin position="56"/>
        <end position="72"/>
    </location>
</feature>
<feature type="region of interest" description="Disordered" evidence="3">
    <location>
        <begin position="43"/>
        <end position="185"/>
    </location>
</feature>
<dbReference type="OrthoDB" id="9802051at2"/>
<dbReference type="PANTHER" id="PTHR33375">
    <property type="entry name" value="CHROMOSOME-PARTITIONING PROTEIN PARB-RELATED"/>
    <property type="match status" value="1"/>
</dbReference>
<dbReference type="STRING" id="1912795.BK816_08965"/>
<feature type="compositionally biased region" description="Low complexity" evidence="3">
    <location>
        <begin position="147"/>
        <end position="161"/>
    </location>
</feature>